<dbReference type="InterPro" id="IPR010512">
    <property type="entry name" value="DUF1091"/>
</dbReference>
<dbReference type="PANTHER" id="PTHR20898:SF0">
    <property type="entry name" value="DAEDALUS ON 3-RELATED"/>
    <property type="match status" value="1"/>
</dbReference>
<name>A0A182QPM9_9DIPT</name>
<organism evidence="2 3">
    <name type="scientific">Anopheles farauti</name>
    <dbReference type="NCBI Taxonomy" id="69004"/>
    <lineage>
        <taxon>Eukaryota</taxon>
        <taxon>Metazoa</taxon>
        <taxon>Ecdysozoa</taxon>
        <taxon>Arthropoda</taxon>
        <taxon>Hexapoda</taxon>
        <taxon>Insecta</taxon>
        <taxon>Pterygota</taxon>
        <taxon>Neoptera</taxon>
        <taxon>Endopterygota</taxon>
        <taxon>Diptera</taxon>
        <taxon>Nematocera</taxon>
        <taxon>Culicoidea</taxon>
        <taxon>Culicidae</taxon>
        <taxon>Anophelinae</taxon>
        <taxon>Anopheles</taxon>
    </lineage>
</organism>
<reference evidence="2" key="2">
    <citation type="submission" date="2020-05" db="UniProtKB">
        <authorList>
            <consortium name="EnsemblMetazoa"/>
        </authorList>
    </citation>
    <scope>IDENTIFICATION</scope>
    <source>
        <strain evidence="2">FAR1</strain>
    </source>
</reference>
<dbReference type="EMBL" id="AXCN02000286">
    <property type="status" value="NOT_ANNOTATED_CDS"/>
    <property type="molecule type" value="Genomic_DNA"/>
</dbReference>
<feature type="chain" id="PRO_5008133104" evidence="1">
    <location>
        <begin position="21"/>
        <end position="215"/>
    </location>
</feature>
<keyword evidence="1" id="KW-0732">Signal</keyword>
<accession>A0A182QPM9</accession>
<dbReference type="PANTHER" id="PTHR20898">
    <property type="entry name" value="DAEDALUS ON 3-RELATED-RELATED"/>
    <property type="match status" value="1"/>
</dbReference>
<protein>
    <submittedName>
        <fullName evidence="2">Uncharacterized protein</fullName>
    </submittedName>
</protein>
<feature type="signal peptide" evidence="1">
    <location>
        <begin position="1"/>
        <end position="20"/>
    </location>
</feature>
<dbReference type="Proteomes" id="UP000075886">
    <property type="component" value="Unassembled WGS sequence"/>
</dbReference>
<evidence type="ECO:0000256" key="1">
    <source>
        <dbReference type="SAM" id="SignalP"/>
    </source>
</evidence>
<sequence>MKLASKNVLYSASILPVVAAHLIVEAYCDAKPIVPVHHPKRIKFANESKPFTVHVTKYVCTETPYNESELLQCKTILRRNKPALFNISVHVPIVLNTFFFEVKTYYRLNDYQQFPAEIHTEVCSYFRHPSEDILSRHIMSVMFETVPHLMYYCPHGNTTYHAAFWIEDRFFPKSMPAGDFRMDVRFRTVRNITILAYRIYFSVRRQGIWKSLIEW</sequence>
<evidence type="ECO:0000313" key="2">
    <source>
        <dbReference type="EnsemblMetazoa" id="AFAF014354-PA"/>
    </source>
</evidence>
<evidence type="ECO:0000313" key="3">
    <source>
        <dbReference type="Proteomes" id="UP000075886"/>
    </source>
</evidence>
<reference evidence="3" key="1">
    <citation type="submission" date="2014-01" db="EMBL/GenBank/DDBJ databases">
        <title>The Genome Sequence of Anopheles farauti FAR1 (V2).</title>
        <authorList>
            <consortium name="The Broad Institute Genomics Platform"/>
            <person name="Neafsey D.E."/>
            <person name="Besansky N."/>
            <person name="Howell P."/>
            <person name="Walton C."/>
            <person name="Young S.K."/>
            <person name="Zeng Q."/>
            <person name="Gargeya S."/>
            <person name="Fitzgerald M."/>
            <person name="Haas B."/>
            <person name="Abouelleil A."/>
            <person name="Allen A.W."/>
            <person name="Alvarado L."/>
            <person name="Arachchi H.M."/>
            <person name="Berlin A.M."/>
            <person name="Chapman S.B."/>
            <person name="Gainer-Dewar J."/>
            <person name="Goldberg J."/>
            <person name="Griggs A."/>
            <person name="Gujja S."/>
            <person name="Hansen M."/>
            <person name="Howarth C."/>
            <person name="Imamovic A."/>
            <person name="Ireland A."/>
            <person name="Larimer J."/>
            <person name="McCowan C."/>
            <person name="Murphy C."/>
            <person name="Pearson M."/>
            <person name="Poon T.W."/>
            <person name="Priest M."/>
            <person name="Roberts A."/>
            <person name="Saif S."/>
            <person name="Shea T."/>
            <person name="Sisk P."/>
            <person name="Sykes S."/>
            <person name="Wortman J."/>
            <person name="Nusbaum C."/>
            <person name="Birren B."/>
        </authorList>
    </citation>
    <scope>NUCLEOTIDE SEQUENCE [LARGE SCALE GENOMIC DNA]</scope>
    <source>
        <strain evidence="3">FAR1</strain>
    </source>
</reference>
<dbReference type="VEuPathDB" id="VectorBase:AFAF014354"/>
<dbReference type="EnsemblMetazoa" id="AFAF014354-RA">
    <property type="protein sequence ID" value="AFAF014354-PA"/>
    <property type="gene ID" value="AFAF014354"/>
</dbReference>
<dbReference type="AlphaFoldDB" id="A0A182QPM9"/>
<proteinExistence type="predicted"/>
<dbReference type="Pfam" id="PF06477">
    <property type="entry name" value="DUF1091"/>
    <property type="match status" value="1"/>
</dbReference>
<keyword evidence="3" id="KW-1185">Reference proteome</keyword>